<dbReference type="EMBL" id="JWZX01002783">
    <property type="protein sequence ID" value="KOO26936.1"/>
    <property type="molecule type" value="Genomic_DNA"/>
</dbReference>
<dbReference type="GO" id="GO:0061630">
    <property type="term" value="F:ubiquitin protein ligase activity"/>
    <property type="evidence" value="ECO:0007669"/>
    <property type="project" value="TreeGrafter"/>
</dbReference>
<keyword evidence="1" id="KW-0863">Zinc-finger</keyword>
<dbReference type="OrthoDB" id="941555at2759"/>
<feature type="domain" description="RING-type" evidence="4">
    <location>
        <begin position="104"/>
        <end position="142"/>
    </location>
</feature>
<keyword evidence="1" id="KW-0479">Metal-binding</keyword>
<comment type="caution">
    <text evidence="5">The sequence shown here is derived from an EMBL/GenBank/DDBJ whole genome shotgun (WGS) entry which is preliminary data.</text>
</comment>
<dbReference type="Proteomes" id="UP000037460">
    <property type="component" value="Unassembled WGS sequence"/>
</dbReference>
<evidence type="ECO:0000256" key="2">
    <source>
        <dbReference type="SAM" id="MobiDB-lite"/>
    </source>
</evidence>
<feature type="domain" description="FHA" evidence="3">
    <location>
        <begin position="229"/>
        <end position="282"/>
    </location>
</feature>
<accession>A0A0M0JK19</accession>
<dbReference type="SMART" id="SM00240">
    <property type="entry name" value="FHA"/>
    <property type="match status" value="1"/>
</dbReference>
<reference evidence="6" key="1">
    <citation type="journal article" date="2015" name="PLoS Genet.">
        <title>Genome Sequence and Transcriptome Analyses of Chrysochromulina tobin: Metabolic Tools for Enhanced Algal Fitness in the Prominent Order Prymnesiales (Haptophyceae).</title>
        <authorList>
            <person name="Hovde B.T."/>
            <person name="Deodato C.R."/>
            <person name="Hunsperger H.M."/>
            <person name="Ryken S.A."/>
            <person name="Yost W."/>
            <person name="Jha R.K."/>
            <person name="Patterson J."/>
            <person name="Monnat R.J. Jr."/>
            <person name="Barlow S.B."/>
            <person name="Starkenburg S.R."/>
            <person name="Cattolico R.A."/>
        </authorList>
    </citation>
    <scope>NUCLEOTIDE SEQUENCE</scope>
    <source>
        <strain evidence="6">CCMP291</strain>
    </source>
</reference>
<sequence length="295" mass="31100">MEAPPAKRARTAASSEGSEPGSSGAGASTPSVLGRLGAYGAGDILTTLASLFSSRKREHEEVAQVQAVPVAEAGPSDSPGPSGARASIEVNRETKRVLLEQLSCPVCLCSPLLPPARQCPNGHLLCDACSKQPACAKCPTCRSAPTNIRCLALEKVASAEGMQAPCPHCGIDVPFSSYSEHTATCARRPTLCLKSSLAAFARGPGTRGRIRRSGQHEAPDIVLSPMRPVAFGRSSASSTRPLDVRIHHSEVSRRHCEVGLDPTGAWIVDRSSNGTYLNGERIPRAVEVRLQHGDR</sequence>
<dbReference type="Gene3D" id="2.60.200.20">
    <property type="match status" value="1"/>
</dbReference>
<feature type="region of interest" description="Disordered" evidence="2">
    <location>
        <begin position="1"/>
        <end position="32"/>
    </location>
</feature>
<keyword evidence="6" id="KW-1185">Reference proteome</keyword>
<feature type="compositionally biased region" description="Low complexity" evidence="2">
    <location>
        <begin position="11"/>
        <end position="31"/>
    </location>
</feature>
<evidence type="ECO:0000313" key="6">
    <source>
        <dbReference type="Proteomes" id="UP000037460"/>
    </source>
</evidence>
<evidence type="ECO:0000259" key="3">
    <source>
        <dbReference type="PROSITE" id="PS50006"/>
    </source>
</evidence>
<dbReference type="InterPro" id="IPR008984">
    <property type="entry name" value="SMAD_FHA_dom_sf"/>
</dbReference>
<dbReference type="CDD" id="cd00060">
    <property type="entry name" value="FHA"/>
    <property type="match status" value="1"/>
</dbReference>
<dbReference type="InterPro" id="IPR052088">
    <property type="entry name" value="E3_ubiquitin-ligase_SINA"/>
</dbReference>
<feature type="compositionally biased region" description="Low complexity" evidence="2">
    <location>
        <begin position="63"/>
        <end position="73"/>
    </location>
</feature>
<evidence type="ECO:0000259" key="4">
    <source>
        <dbReference type="PROSITE" id="PS50089"/>
    </source>
</evidence>
<organism evidence="5 6">
    <name type="scientific">Chrysochromulina tobinii</name>
    <dbReference type="NCBI Taxonomy" id="1460289"/>
    <lineage>
        <taxon>Eukaryota</taxon>
        <taxon>Haptista</taxon>
        <taxon>Haptophyta</taxon>
        <taxon>Prymnesiophyceae</taxon>
        <taxon>Prymnesiales</taxon>
        <taxon>Chrysochromulinaceae</taxon>
        <taxon>Chrysochromulina</taxon>
    </lineage>
</organism>
<dbReference type="Gene3D" id="3.30.40.10">
    <property type="entry name" value="Zinc/RING finger domain, C3HC4 (zinc finger)"/>
    <property type="match status" value="1"/>
</dbReference>
<dbReference type="PANTHER" id="PTHR10315:SF83">
    <property type="entry name" value="RING-TYPE E3 UBIQUITIN TRANSFERASE"/>
    <property type="match status" value="1"/>
</dbReference>
<proteinExistence type="predicted"/>
<dbReference type="InterPro" id="IPR000253">
    <property type="entry name" value="FHA_dom"/>
</dbReference>
<dbReference type="InterPro" id="IPR013083">
    <property type="entry name" value="Znf_RING/FYVE/PHD"/>
</dbReference>
<dbReference type="PANTHER" id="PTHR10315">
    <property type="entry name" value="E3 UBIQUITIN PROTEIN LIGASE SIAH"/>
    <property type="match status" value="1"/>
</dbReference>
<dbReference type="PROSITE" id="PS50006">
    <property type="entry name" value="FHA_DOMAIN"/>
    <property type="match status" value="1"/>
</dbReference>
<gene>
    <name evidence="5" type="ORF">Ctob_003894</name>
</gene>
<dbReference type="PROSITE" id="PS50089">
    <property type="entry name" value="ZF_RING_2"/>
    <property type="match status" value="1"/>
</dbReference>
<dbReference type="InterPro" id="IPR001841">
    <property type="entry name" value="Znf_RING"/>
</dbReference>
<feature type="region of interest" description="Disordered" evidence="2">
    <location>
        <begin position="63"/>
        <end position="86"/>
    </location>
</feature>
<dbReference type="GO" id="GO:0008270">
    <property type="term" value="F:zinc ion binding"/>
    <property type="evidence" value="ECO:0007669"/>
    <property type="project" value="UniProtKB-KW"/>
</dbReference>
<dbReference type="GO" id="GO:0005737">
    <property type="term" value="C:cytoplasm"/>
    <property type="evidence" value="ECO:0007669"/>
    <property type="project" value="TreeGrafter"/>
</dbReference>
<dbReference type="SUPFAM" id="SSF49879">
    <property type="entry name" value="SMAD/FHA domain"/>
    <property type="match status" value="1"/>
</dbReference>
<protein>
    <submittedName>
        <fullName evidence="5">Seven in absentia domain family protein</fullName>
    </submittedName>
</protein>
<evidence type="ECO:0000313" key="5">
    <source>
        <dbReference type="EMBL" id="KOO26936.1"/>
    </source>
</evidence>
<keyword evidence="1" id="KW-0862">Zinc</keyword>
<dbReference type="Pfam" id="PF00498">
    <property type="entry name" value="FHA"/>
    <property type="match status" value="1"/>
</dbReference>
<name>A0A0M0JK19_9EUKA</name>
<dbReference type="AlphaFoldDB" id="A0A0M0JK19"/>
<evidence type="ECO:0000256" key="1">
    <source>
        <dbReference type="PROSITE-ProRule" id="PRU00175"/>
    </source>
</evidence>